<feature type="transmembrane region" description="Helical" evidence="1">
    <location>
        <begin position="47"/>
        <end position="70"/>
    </location>
</feature>
<keyword evidence="1" id="KW-0863">Zinc-finger</keyword>
<keyword evidence="1" id="KW-1133">Transmembrane helix</keyword>
<dbReference type="InterPro" id="IPR040115">
    <property type="entry name" value="Lnp"/>
</dbReference>
<evidence type="ECO:0000256" key="1">
    <source>
        <dbReference type="RuleBase" id="RU367073"/>
    </source>
</evidence>
<dbReference type="GO" id="GO:0008270">
    <property type="term" value="F:zinc ion binding"/>
    <property type="evidence" value="ECO:0007669"/>
    <property type="project" value="UniProtKB-KW"/>
</dbReference>
<sequence length="389" mass="42109">MVSFWPWRGQDSSPASFEKSLSTLSKKIAATQTQLDSARSTSRRMRVLWTLYLSFAYLVYAIVLFLVVGFKNLGPVEWTGVAGGPVVIYLIRTAVTAFFSFRIETLSARLKARQTEREKTIQKLKEATKYDTTLELLEKYGGGENKGKKGGKGPEEDDVAGGHGKKKHAGGKGGHRTNIPPPPTANIPRGGHQPHTSAPGTPQSPGPQRPSPSHLQQHQQRPPPPQLTHGLEPSAEFAPNAFGPGSEPPTTYYAPVQPNAGQTHWYDRVMELLLGEDETAAKNRFVLICQRCRLVNGQAPPGTKSLEEVGTWKCMACGAMNGTVDEGKRIVDEVLAQQAAVKGEAPTSTDGNSDDGPVWDDESDLVEVEGDGLPPPAKEKQKGKKKGGK</sequence>
<comment type="subcellular location">
    <subcellularLocation>
        <location evidence="1">Endoplasmic reticulum membrane</location>
        <topology evidence="1">Multi-pass membrane protein</topology>
    </subcellularLocation>
</comment>
<evidence type="ECO:0000313" key="5">
    <source>
        <dbReference type="Proteomes" id="UP001174691"/>
    </source>
</evidence>
<keyword evidence="5" id="KW-1185">Reference proteome</keyword>
<protein>
    <recommendedName>
        <fullName evidence="1">Endoplasmic reticulum junction formation protein lunapark</fullName>
    </recommendedName>
</protein>
<evidence type="ECO:0000259" key="3">
    <source>
        <dbReference type="Pfam" id="PF10058"/>
    </source>
</evidence>
<dbReference type="PANTHER" id="PTHR22166">
    <property type="entry name" value="ENDOPLASMIC RETICULUM JUNCTION FORMATION PROTEIN LUNAPARK"/>
    <property type="match status" value="1"/>
</dbReference>
<dbReference type="PANTHER" id="PTHR22166:SF12">
    <property type="entry name" value="ENDOPLASMIC RETICULUM JUNCTION FORMATION PROTEIN LUNAPARK"/>
    <property type="match status" value="1"/>
</dbReference>
<dbReference type="Pfam" id="PF10058">
    <property type="entry name" value="Zn_ribbon_10"/>
    <property type="match status" value="1"/>
</dbReference>
<dbReference type="EMBL" id="JANBVN010000034">
    <property type="protein sequence ID" value="KAJ9160579.1"/>
    <property type="molecule type" value="Genomic_DNA"/>
</dbReference>
<feature type="domain" description="Lunapark zinc ribbon" evidence="3">
    <location>
        <begin position="265"/>
        <end position="321"/>
    </location>
</feature>
<feature type="transmembrane region" description="Helical" evidence="1">
    <location>
        <begin position="82"/>
        <end position="101"/>
    </location>
</feature>
<comment type="function">
    <text evidence="1">Plays a role in determining ER morphology.</text>
</comment>
<evidence type="ECO:0000256" key="2">
    <source>
        <dbReference type="SAM" id="MobiDB-lite"/>
    </source>
</evidence>
<comment type="caution">
    <text evidence="4">The sequence shown here is derived from an EMBL/GenBank/DDBJ whole genome shotgun (WGS) entry which is preliminary data.</text>
</comment>
<keyword evidence="1" id="KW-0256">Endoplasmic reticulum</keyword>
<feature type="compositionally biased region" description="Low complexity" evidence="2">
    <location>
        <begin position="211"/>
        <end position="220"/>
    </location>
</feature>
<name>A0AA38VZ79_9PEZI</name>
<keyword evidence="1" id="KW-0472">Membrane</keyword>
<dbReference type="AlphaFoldDB" id="A0AA38VZ79"/>
<comment type="domain">
    <text evidence="1">The C4-type zinc finger motif is necessary both for its ER three-way tubular junction localization and formation.</text>
</comment>
<keyword evidence="1" id="KW-0812">Transmembrane</keyword>
<keyword evidence="1" id="KW-0479">Metal-binding</keyword>
<reference evidence="4" key="1">
    <citation type="submission" date="2022-07" db="EMBL/GenBank/DDBJ databases">
        <title>Fungi with potential for degradation of polypropylene.</title>
        <authorList>
            <person name="Gostincar C."/>
        </authorList>
    </citation>
    <scope>NUCLEOTIDE SEQUENCE</scope>
    <source>
        <strain evidence="4">EXF-13287</strain>
    </source>
</reference>
<dbReference type="GO" id="GO:0071788">
    <property type="term" value="P:endoplasmic reticulum tubular network maintenance"/>
    <property type="evidence" value="ECO:0007669"/>
    <property type="project" value="UniProtKB-UniRule"/>
</dbReference>
<organism evidence="4 5">
    <name type="scientific">Coniochaeta hoffmannii</name>
    <dbReference type="NCBI Taxonomy" id="91930"/>
    <lineage>
        <taxon>Eukaryota</taxon>
        <taxon>Fungi</taxon>
        <taxon>Dikarya</taxon>
        <taxon>Ascomycota</taxon>
        <taxon>Pezizomycotina</taxon>
        <taxon>Sordariomycetes</taxon>
        <taxon>Sordariomycetidae</taxon>
        <taxon>Coniochaetales</taxon>
        <taxon>Coniochaetaceae</taxon>
        <taxon>Coniochaeta</taxon>
    </lineage>
</organism>
<gene>
    <name evidence="4" type="ORF">NKR19_g3205</name>
</gene>
<feature type="region of interest" description="Disordered" evidence="2">
    <location>
        <begin position="140"/>
        <end position="256"/>
    </location>
</feature>
<accession>A0AA38VZ79</accession>
<dbReference type="InterPro" id="IPR019273">
    <property type="entry name" value="Lunapark_Znf"/>
</dbReference>
<dbReference type="Proteomes" id="UP001174691">
    <property type="component" value="Unassembled WGS sequence"/>
</dbReference>
<comment type="similarity">
    <text evidence="1">Belongs to the lunapark family.</text>
</comment>
<feature type="region of interest" description="Disordered" evidence="2">
    <location>
        <begin position="340"/>
        <end position="389"/>
    </location>
</feature>
<dbReference type="GO" id="GO:0098826">
    <property type="term" value="C:endoplasmic reticulum tubular network membrane"/>
    <property type="evidence" value="ECO:0007669"/>
    <property type="project" value="UniProtKB-UniRule"/>
</dbReference>
<evidence type="ECO:0000313" key="4">
    <source>
        <dbReference type="EMBL" id="KAJ9160579.1"/>
    </source>
</evidence>
<proteinExistence type="inferred from homology"/>
<keyword evidence="1" id="KW-0862">Zinc</keyword>
<feature type="compositionally biased region" description="Basic residues" evidence="2">
    <location>
        <begin position="163"/>
        <end position="175"/>
    </location>
</feature>
<feature type="compositionally biased region" description="Acidic residues" evidence="2">
    <location>
        <begin position="357"/>
        <end position="370"/>
    </location>
</feature>
<dbReference type="GO" id="GO:1903373">
    <property type="term" value="P:positive regulation of endoplasmic reticulum tubular network organization"/>
    <property type="evidence" value="ECO:0007669"/>
    <property type="project" value="UniProtKB-UniRule"/>
</dbReference>